<gene>
    <name evidence="10" type="ORF">DEW08_01795</name>
</gene>
<dbReference type="OrthoDB" id="9803968at2"/>
<dbReference type="AlphaFoldDB" id="A0A2S2CKQ3"/>
<evidence type="ECO:0000313" key="10">
    <source>
        <dbReference type="EMBL" id="AWK85083.1"/>
    </source>
</evidence>
<dbReference type="InterPro" id="IPR042099">
    <property type="entry name" value="ANL_N_sf"/>
</dbReference>
<dbReference type="InterPro" id="IPR025110">
    <property type="entry name" value="AMP-bd_C"/>
</dbReference>
<dbReference type="NCBIfam" id="NF005426">
    <property type="entry name" value="PRK07008.1"/>
    <property type="match status" value="1"/>
</dbReference>
<dbReference type="EC" id="6.2.1.44" evidence="6"/>
<evidence type="ECO:0000259" key="8">
    <source>
        <dbReference type="Pfam" id="PF00501"/>
    </source>
</evidence>
<comment type="similarity">
    <text evidence="1">Belongs to the ATP-dependent AMP-binding enzyme family.</text>
</comment>
<dbReference type="Gene3D" id="3.40.50.12780">
    <property type="entry name" value="N-terminal domain of ligase-like"/>
    <property type="match status" value="1"/>
</dbReference>
<dbReference type="PANTHER" id="PTHR43859:SF4">
    <property type="entry name" value="BUTANOATE--COA LIGASE AAE1-RELATED"/>
    <property type="match status" value="1"/>
</dbReference>
<dbReference type="CDD" id="cd12119">
    <property type="entry name" value="ttLC_FACS_AlkK_like"/>
    <property type="match status" value="1"/>
</dbReference>
<dbReference type="KEGG" id="azz:DEW08_01795"/>
<dbReference type="GO" id="GO:0006631">
    <property type="term" value="P:fatty acid metabolic process"/>
    <property type="evidence" value="ECO:0007669"/>
    <property type="project" value="UniProtKB-KW"/>
</dbReference>
<dbReference type="Pfam" id="PF00501">
    <property type="entry name" value="AMP-binding"/>
    <property type="match status" value="1"/>
</dbReference>
<keyword evidence="11" id="KW-1185">Reference proteome</keyword>
<comment type="catalytic activity">
    <reaction evidence="5">
        <text>3-(methylsulfanyl)propanoate + ATP + CoA = 3-(methylsulfanyl)propanoyl-CoA + AMP + diphosphate</text>
        <dbReference type="Rhea" id="RHEA:43052"/>
        <dbReference type="ChEBI" id="CHEBI:30616"/>
        <dbReference type="ChEBI" id="CHEBI:33019"/>
        <dbReference type="ChEBI" id="CHEBI:49016"/>
        <dbReference type="ChEBI" id="CHEBI:57287"/>
        <dbReference type="ChEBI" id="CHEBI:82815"/>
        <dbReference type="ChEBI" id="CHEBI:456215"/>
        <dbReference type="EC" id="6.2.1.44"/>
    </reaction>
    <physiologicalReaction direction="left-to-right" evidence="5">
        <dbReference type="Rhea" id="RHEA:43053"/>
    </physiologicalReaction>
</comment>
<evidence type="ECO:0000256" key="4">
    <source>
        <dbReference type="ARBA" id="ARBA00023098"/>
    </source>
</evidence>
<evidence type="ECO:0000256" key="2">
    <source>
        <dbReference type="ARBA" id="ARBA00022598"/>
    </source>
</evidence>
<dbReference type="Proteomes" id="UP000245629">
    <property type="component" value="Chromosome 1"/>
</dbReference>
<protein>
    <recommendedName>
        <fullName evidence="7">3-methylmercaptopropionyl-CoA ligase</fullName>
        <ecNumber evidence="6">6.2.1.44</ecNumber>
    </recommendedName>
</protein>
<feature type="domain" description="AMP-binding enzyme C-terminal" evidence="9">
    <location>
        <begin position="451"/>
        <end position="525"/>
    </location>
</feature>
<evidence type="ECO:0000256" key="7">
    <source>
        <dbReference type="ARBA" id="ARBA00067668"/>
    </source>
</evidence>
<feature type="domain" description="AMP-dependent synthetase/ligase" evidence="8">
    <location>
        <begin position="21"/>
        <end position="400"/>
    </location>
</feature>
<dbReference type="GO" id="GO:0016874">
    <property type="term" value="F:ligase activity"/>
    <property type="evidence" value="ECO:0007669"/>
    <property type="project" value="UniProtKB-KW"/>
</dbReference>
<accession>A0A2S2CKQ3</accession>
<dbReference type="InterPro" id="IPR000873">
    <property type="entry name" value="AMP-dep_synth/lig_dom"/>
</dbReference>
<evidence type="ECO:0000259" key="9">
    <source>
        <dbReference type="Pfam" id="PF13193"/>
    </source>
</evidence>
<evidence type="ECO:0000256" key="3">
    <source>
        <dbReference type="ARBA" id="ARBA00022832"/>
    </source>
</evidence>
<proteinExistence type="inferred from homology"/>
<dbReference type="InterPro" id="IPR045851">
    <property type="entry name" value="AMP-bd_C_sf"/>
</dbReference>
<evidence type="ECO:0000256" key="6">
    <source>
        <dbReference type="ARBA" id="ARBA00066616"/>
    </source>
</evidence>
<sequence>MLRGLMMDAPLLVTSILRHAALYHADTEIVSRTVEGPIHRTTYGEAWVRVQKLAHALAGLGLKPGDRVGTLAWNGYRHLELYYGVGGSGMVCHTINPRLFPEQIAYIINHADDAVLFTDLTFVPLLEGIAPEIAGVKAIVVMTDAEHMPASSLPNLLCYETLLEGQPESFDWPELDENTACGLCYTSGTTGNPKGVMYSHRSAVLHGLASSLPDVFNLSSRDCVLPVVPMFHVNAWGVPYSAPLNGCKLVFPGAKLDGASLYELFESEGVTNTAGVPTVWLALLNWLDANRKKPTTLRKVAIGGSACPPVMIQRFRELGVEVLHAWGMTETSPLGLANTPKKKHDGQSADDSLALASKQGRPIFGVQFRVVDGAGNDVPRDGKAFGRMMVRGPWVCGGYYGLADSAAHASLPGWFETGDVVTMDADGYVQIVDRTKDVIKSGGEWISSIDLENIAVAHPAVQEAAAVARPDEKWGERPVLVVVLKPGQPLTAQELAAFYEGKVAKWCIPDDIRFVESLPHTATGKLLKTAIRDMVLHPQPAG</sequence>
<evidence type="ECO:0000256" key="5">
    <source>
        <dbReference type="ARBA" id="ARBA00051915"/>
    </source>
</evidence>
<dbReference type="PROSITE" id="PS00455">
    <property type="entry name" value="AMP_BINDING"/>
    <property type="match status" value="1"/>
</dbReference>
<dbReference type="FunFam" id="3.30.300.30:FF:000008">
    <property type="entry name" value="2,3-dihydroxybenzoate-AMP ligase"/>
    <property type="match status" value="1"/>
</dbReference>
<dbReference type="SUPFAM" id="SSF56801">
    <property type="entry name" value="Acetyl-CoA synthetase-like"/>
    <property type="match status" value="1"/>
</dbReference>
<dbReference type="RefSeq" id="WP_109323988.1">
    <property type="nucleotide sequence ID" value="NZ_CP029352.1"/>
</dbReference>
<organism evidence="10 11">
    <name type="scientific">Azospirillum thermophilum</name>
    <dbReference type="NCBI Taxonomy" id="2202148"/>
    <lineage>
        <taxon>Bacteria</taxon>
        <taxon>Pseudomonadati</taxon>
        <taxon>Pseudomonadota</taxon>
        <taxon>Alphaproteobacteria</taxon>
        <taxon>Rhodospirillales</taxon>
        <taxon>Azospirillaceae</taxon>
        <taxon>Azospirillum</taxon>
    </lineage>
</organism>
<dbReference type="PANTHER" id="PTHR43859">
    <property type="entry name" value="ACYL-ACTIVATING ENZYME"/>
    <property type="match status" value="1"/>
</dbReference>
<keyword evidence="4" id="KW-0443">Lipid metabolism</keyword>
<reference evidence="11" key="1">
    <citation type="submission" date="2018-05" db="EMBL/GenBank/DDBJ databases">
        <title>Azospirillum thermophila sp. nov., a novel isolated from hot spring.</title>
        <authorList>
            <person name="Zhao Z."/>
        </authorList>
    </citation>
    <scope>NUCLEOTIDE SEQUENCE [LARGE SCALE GENOMIC DNA]</scope>
    <source>
        <strain evidence="11">CFH 70021</strain>
    </source>
</reference>
<keyword evidence="2 10" id="KW-0436">Ligase</keyword>
<evidence type="ECO:0000256" key="1">
    <source>
        <dbReference type="ARBA" id="ARBA00006432"/>
    </source>
</evidence>
<dbReference type="Gene3D" id="3.30.300.30">
    <property type="match status" value="1"/>
</dbReference>
<evidence type="ECO:0000313" key="11">
    <source>
        <dbReference type="Proteomes" id="UP000245629"/>
    </source>
</evidence>
<name>A0A2S2CKQ3_9PROT</name>
<dbReference type="EMBL" id="CP029352">
    <property type="protein sequence ID" value="AWK85083.1"/>
    <property type="molecule type" value="Genomic_DNA"/>
</dbReference>
<dbReference type="InterPro" id="IPR020845">
    <property type="entry name" value="AMP-binding_CS"/>
</dbReference>
<dbReference type="NCBIfam" id="NF004837">
    <property type="entry name" value="PRK06187.1"/>
    <property type="match status" value="1"/>
</dbReference>
<keyword evidence="3" id="KW-0276">Fatty acid metabolism</keyword>
<dbReference type="Pfam" id="PF13193">
    <property type="entry name" value="AMP-binding_C"/>
    <property type="match status" value="1"/>
</dbReference>